<keyword evidence="4" id="KW-1185">Reference proteome</keyword>
<keyword evidence="2" id="KW-1133">Transmembrane helix</keyword>
<protein>
    <recommendedName>
        <fullName evidence="5">DUF4245 domain-containing protein</fullName>
    </recommendedName>
</protein>
<feature type="transmembrane region" description="Helical" evidence="2">
    <location>
        <begin position="55"/>
        <end position="75"/>
    </location>
</feature>
<dbReference type="InterPro" id="IPR025339">
    <property type="entry name" value="DUF4245"/>
</dbReference>
<dbReference type="RefSeq" id="WP_345476717.1">
    <property type="nucleotide sequence ID" value="NZ_BAABLW010000003.1"/>
</dbReference>
<reference evidence="4" key="1">
    <citation type="journal article" date="2019" name="Int. J. Syst. Evol. Microbiol.">
        <title>The Global Catalogue of Microorganisms (GCM) 10K type strain sequencing project: providing services to taxonomists for standard genome sequencing and annotation.</title>
        <authorList>
            <consortium name="The Broad Institute Genomics Platform"/>
            <consortium name="The Broad Institute Genome Sequencing Center for Infectious Disease"/>
            <person name="Wu L."/>
            <person name="Ma J."/>
        </authorList>
    </citation>
    <scope>NUCLEOTIDE SEQUENCE [LARGE SCALE GENOMIC DNA]</scope>
    <source>
        <strain evidence="4">JCM 19129</strain>
    </source>
</reference>
<organism evidence="3 4">
    <name type="scientific">Nesterenkonia rhizosphaerae</name>
    <dbReference type="NCBI Taxonomy" id="1348272"/>
    <lineage>
        <taxon>Bacteria</taxon>
        <taxon>Bacillati</taxon>
        <taxon>Actinomycetota</taxon>
        <taxon>Actinomycetes</taxon>
        <taxon>Micrococcales</taxon>
        <taxon>Micrococcaceae</taxon>
        <taxon>Nesterenkonia</taxon>
    </lineage>
</organism>
<feature type="compositionally biased region" description="Basic and acidic residues" evidence="1">
    <location>
        <begin position="11"/>
        <end position="26"/>
    </location>
</feature>
<keyword evidence="2" id="KW-0812">Transmembrane</keyword>
<evidence type="ECO:0008006" key="5">
    <source>
        <dbReference type="Google" id="ProtNLM"/>
    </source>
</evidence>
<feature type="region of interest" description="Disordered" evidence="1">
    <location>
        <begin position="1"/>
        <end position="46"/>
    </location>
</feature>
<evidence type="ECO:0000313" key="4">
    <source>
        <dbReference type="Proteomes" id="UP001500368"/>
    </source>
</evidence>
<keyword evidence="2" id="KW-0472">Membrane</keyword>
<dbReference type="Proteomes" id="UP001500368">
    <property type="component" value="Unassembled WGS sequence"/>
</dbReference>
<comment type="caution">
    <text evidence="3">The sequence shown here is derived from an EMBL/GenBank/DDBJ whole genome shotgun (WGS) entry which is preliminary data.</text>
</comment>
<feature type="compositionally biased region" description="Acidic residues" evidence="1">
    <location>
        <begin position="1"/>
        <end position="10"/>
    </location>
</feature>
<evidence type="ECO:0000256" key="1">
    <source>
        <dbReference type="SAM" id="MobiDB-lite"/>
    </source>
</evidence>
<evidence type="ECO:0000313" key="3">
    <source>
        <dbReference type="EMBL" id="GAA4914773.1"/>
    </source>
</evidence>
<evidence type="ECO:0000256" key="2">
    <source>
        <dbReference type="SAM" id="Phobius"/>
    </source>
</evidence>
<accession>A0ABP9FVH0</accession>
<dbReference type="Pfam" id="PF14030">
    <property type="entry name" value="DUF4245"/>
    <property type="match status" value="1"/>
</dbReference>
<sequence length="231" mass="25528">MTDRDQDDYTEPTKHEDEAGLWRHLEDDDAPSAAAGESPKPQLTQSQVKRLTAPMIGMIITMGVLSLVLLALWFMNPEPDVTYSRDENVPEAASWAAGVTEYEPISPQVPEDWSANYARWETRAEHGVQVWEVGYTTAAVNFVGFAQTDQANPAWVNEETRQAPATGTETVQGLEFEVREEGDRRYLVLDAEQNTIDGTTVVIGGDAGEEEFSQAVEAIIEAIGQEVPENE</sequence>
<name>A0ABP9FVH0_9MICC</name>
<proteinExistence type="predicted"/>
<dbReference type="EMBL" id="BAABLW010000003">
    <property type="protein sequence ID" value="GAA4914773.1"/>
    <property type="molecule type" value="Genomic_DNA"/>
</dbReference>
<gene>
    <name evidence="3" type="ORF">GCM10025790_07190</name>
</gene>